<dbReference type="Proteomes" id="UP000032679">
    <property type="component" value="Unassembled WGS sequence"/>
</dbReference>
<keyword evidence="4" id="KW-0106">Calcium</keyword>
<evidence type="ECO:0000256" key="5">
    <source>
        <dbReference type="PIRSR" id="PIRSR603469-4"/>
    </source>
</evidence>
<dbReference type="AlphaFoldDB" id="A0A0D6MIG1"/>
<feature type="active site" description="Nucleophile" evidence="2">
    <location>
        <position position="79"/>
    </location>
</feature>
<comment type="cofactor">
    <cofactor evidence="4">
        <name>Ca(2+)</name>
        <dbReference type="ChEBI" id="CHEBI:29108"/>
    </cofactor>
</comment>
<evidence type="ECO:0000313" key="9">
    <source>
        <dbReference type="Proteomes" id="UP000032679"/>
    </source>
</evidence>
<proteinExistence type="inferred from homology"/>
<feature type="binding site" evidence="3">
    <location>
        <begin position="343"/>
        <end position="345"/>
    </location>
    <ligand>
        <name>substrate</name>
    </ligand>
</feature>
<feature type="binding site" evidence="3">
    <location>
        <position position="78"/>
    </location>
    <ligand>
        <name>substrate</name>
    </ligand>
</feature>
<evidence type="ECO:0000256" key="3">
    <source>
        <dbReference type="PIRSR" id="PIRSR603469-2"/>
    </source>
</evidence>
<evidence type="ECO:0000256" key="2">
    <source>
        <dbReference type="PIRSR" id="PIRSR603469-1"/>
    </source>
</evidence>
<feature type="binding site" evidence="3">
    <location>
        <position position="169"/>
    </location>
    <ligand>
        <name>substrate</name>
    </ligand>
</feature>
<evidence type="ECO:0000256" key="7">
    <source>
        <dbReference type="SAM" id="MobiDB-lite"/>
    </source>
</evidence>
<evidence type="ECO:0000256" key="1">
    <source>
        <dbReference type="ARBA" id="ARBA00006775"/>
    </source>
</evidence>
<accession>A0A0D6MIG1</accession>
<keyword evidence="9" id="KW-1185">Reference proteome</keyword>
<feature type="region of interest" description="Disordered" evidence="7">
    <location>
        <begin position="1"/>
        <end position="20"/>
    </location>
</feature>
<dbReference type="EMBL" id="BALE01000009">
    <property type="protein sequence ID" value="GAN53271.1"/>
    <property type="molecule type" value="Genomic_DNA"/>
</dbReference>
<dbReference type="SUPFAM" id="SSF75005">
    <property type="entry name" value="Arabinanase/levansucrase/invertase"/>
    <property type="match status" value="1"/>
</dbReference>
<feature type="binding site" evidence="4">
    <location>
        <position position="253"/>
    </location>
    <ligand>
        <name>Ca(2+)</name>
        <dbReference type="ChEBI" id="CHEBI:29108"/>
        <label>1</label>
    </ligand>
</feature>
<dbReference type="OrthoDB" id="3359526at2"/>
<feature type="binding site" evidence="4">
    <location>
        <position position="342"/>
    </location>
    <ligand>
        <name>Ca(2+)</name>
        <dbReference type="ChEBI" id="CHEBI:29108"/>
        <label>1</label>
    </ligand>
</feature>
<organism evidence="8 9">
    <name type="scientific">Tanticharoenia sakaeratensis NBRC 103193</name>
    <dbReference type="NCBI Taxonomy" id="1231623"/>
    <lineage>
        <taxon>Bacteria</taxon>
        <taxon>Pseudomonadati</taxon>
        <taxon>Pseudomonadota</taxon>
        <taxon>Alphaproteobacteria</taxon>
        <taxon>Acetobacterales</taxon>
        <taxon>Acetobacteraceae</taxon>
        <taxon>Tanticharoenia</taxon>
    </lineage>
</organism>
<name>A0A0D6MIG1_9PROT</name>
<feature type="active site" description="Proton donor/acceptor" evidence="2">
    <location>
        <position position="345"/>
    </location>
</feature>
<reference evidence="8 9" key="1">
    <citation type="submission" date="2012-10" db="EMBL/GenBank/DDBJ databases">
        <title>Genome sequencing of Tanticharoenia sakaeratensis NBRC 103193.</title>
        <authorList>
            <person name="Azuma Y."/>
            <person name="Hadano H."/>
            <person name="Hirakawa H."/>
            <person name="Matsushita K."/>
        </authorList>
    </citation>
    <scope>NUCLEOTIDE SEQUENCE [LARGE SCALE GENOMIC DNA]</scope>
    <source>
        <strain evidence="8 9">NBRC 103193</strain>
    </source>
</reference>
<sequence length="539" mass="58277">MAERLPLEPGYPQPTIHTGAAHDPYESYTAKWTRADARQIKAMSDPNVPTGANSMPSALTMPAIPVSFPTIGGTVWVWDTWPLTDADGNQYSYNGWDVIFCLTAQQNAGYGFDDRHVHARIGFFYRRTGIPESRRPVAGGWIYGGNVFPDGASAQVYTGQPYTQQAEWSGSTRLMQLGGNQLTTFYTDLAFNRDASGGNISAPQATITKTDGQIHADFHHVWFTGFTTHTALLQPDGVYYQTRLQNEFFSFRDPFTFHDPAHPGQTFMVFEGNSAGVRGETPCDASDLGYRANDPYAETVDAVNTSGAIYQRANIGLAVATKPDLSAWKFLPPLVSGNCVNDQTERPEMHIVGNRYYLLTISHRTTFAAGIDGPDGAYGFMGYGIRSDYVPLNRNSGLMLGNPTDLNTAAGADYAPDPSQNPNAFQSYSHYYMPGSLVESFIDTVQTRRGGTLAPTVQVFLRGAGSSINLGYGAGGLGGYGDISPNRINIDFWDLIQNLSSPTTVSAALSAGLATTQGASTARATEQAARDFLSGASVN</sequence>
<dbReference type="STRING" id="1231623.Tasa_009_066"/>
<dbReference type="Pfam" id="PF02435">
    <property type="entry name" value="Glyco_hydro_68"/>
    <property type="match status" value="1"/>
</dbReference>
<gene>
    <name evidence="8" type="ORF">Tasa_009_066</name>
</gene>
<dbReference type="GO" id="GO:0050053">
    <property type="term" value="F:levansucrase activity"/>
    <property type="evidence" value="ECO:0007669"/>
    <property type="project" value="InterPro"/>
</dbReference>
<evidence type="ECO:0000313" key="8">
    <source>
        <dbReference type="EMBL" id="GAN53271.1"/>
    </source>
</evidence>
<evidence type="ECO:0000256" key="6">
    <source>
        <dbReference type="RuleBase" id="RU361220"/>
    </source>
</evidence>
<comment type="caution">
    <text evidence="8">The sequence shown here is derived from an EMBL/GenBank/DDBJ whole genome shotgun (WGS) entry which is preliminary data.</text>
</comment>
<dbReference type="InterPro" id="IPR023296">
    <property type="entry name" value="Glyco_hydro_beta-prop_sf"/>
</dbReference>
<dbReference type="GO" id="GO:0009758">
    <property type="term" value="P:carbohydrate utilization"/>
    <property type="evidence" value="ECO:0007669"/>
    <property type="project" value="InterPro"/>
</dbReference>
<dbReference type="GO" id="GO:0046872">
    <property type="term" value="F:metal ion binding"/>
    <property type="evidence" value="ECO:0007669"/>
    <property type="project" value="UniProtKB-KW"/>
</dbReference>
<evidence type="ECO:0000256" key="4">
    <source>
        <dbReference type="PIRSR" id="PIRSR603469-3"/>
    </source>
</evidence>
<comment type="similarity">
    <text evidence="1 6">Belongs to the glycosyl hydrolase 68 family.</text>
</comment>
<keyword evidence="4" id="KW-0479">Metal-binding</keyword>
<dbReference type="CDD" id="cd08997">
    <property type="entry name" value="GH68"/>
    <property type="match status" value="1"/>
</dbReference>
<protein>
    <submittedName>
        <fullName evidence="8">Levansucrase protein</fullName>
    </submittedName>
</protein>
<dbReference type="InterPro" id="IPR003469">
    <property type="entry name" value="Glyco_hydro_68"/>
</dbReference>
<feature type="site" description="Transition state stabilizer" evidence="5">
    <location>
        <position position="253"/>
    </location>
</feature>
<dbReference type="Gene3D" id="2.115.10.20">
    <property type="entry name" value="Glycosyl hydrolase domain, family 43"/>
    <property type="match status" value="1"/>
</dbReference>